<dbReference type="InterPro" id="IPR036554">
    <property type="entry name" value="GHMP_kinase_C_sf"/>
</dbReference>
<dbReference type="SUPFAM" id="SSF55060">
    <property type="entry name" value="GHMP Kinase, C-terminal domain"/>
    <property type="match status" value="1"/>
</dbReference>
<dbReference type="InterPro" id="IPR013750">
    <property type="entry name" value="GHMP_kinase_C_dom"/>
</dbReference>
<gene>
    <name evidence="8" type="ORF">ACE1B6_14665</name>
</gene>
<feature type="domain" description="GHMP kinase C-terminal" evidence="7">
    <location>
        <begin position="235"/>
        <end position="307"/>
    </location>
</feature>
<comment type="caution">
    <text evidence="8">The sequence shown here is derived from an EMBL/GenBank/DDBJ whole genome shotgun (WGS) entry which is preliminary data.</text>
</comment>
<evidence type="ECO:0000259" key="6">
    <source>
        <dbReference type="Pfam" id="PF00288"/>
    </source>
</evidence>
<evidence type="ECO:0000256" key="5">
    <source>
        <dbReference type="ARBA" id="ARBA00038121"/>
    </source>
</evidence>
<dbReference type="PIRSF" id="PIRSF036406">
    <property type="entry name" value="Hept_kin"/>
    <property type="match status" value="1"/>
</dbReference>
<dbReference type="InterPro" id="IPR052203">
    <property type="entry name" value="GHMP_Kinase-Related"/>
</dbReference>
<reference evidence="8 9" key="1">
    <citation type="submission" date="2024-09" db="EMBL/GenBank/DDBJ databases">
        <title>Floridaenema gen nov. (Aerosakkonemataceae, Aerosakkonematales ord. nov., Cyanobacteria) from benthic tropical and subtropical fresh waters, with the description of four new species.</title>
        <authorList>
            <person name="Moretto J.A."/>
            <person name="Berthold D.E."/>
            <person name="Lefler F.W."/>
            <person name="Huang I.-S."/>
            <person name="Laughinghouse H. IV."/>
        </authorList>
    </citation>
    <scope>NUCLEOTIDE SEQUENCE [LARGE SCALE GENOMIC DNA]</scope>
    <source>
        <strain evidence="8 9">BLCC-F154</strain>
    </source>
</reference>
<dbReference type="Pfam" id="PF08544">
    <property type="entry name" value="GHMP_kinases_C"/>
    <property type="match status" value="1"/>
</dbReference>
<name>A0ABV4YCH8_9CYAN</name>
<evidence type="ECO:0000256" key="1">
    <source>
        <dbReference type="ARBA" id="ARBA00022679"/>
    </source>
</evidence>
<dbReference type="PRINTS" id="PR00960">
    <property type="entry name" value="LMBPPROTEIN"/>
</dbReference>
<keyword evidence="1" id="KW-0808">Transferase</keyword>
<feature type="domain" description="GHMP kinase N-terminal" evidence="6">
    <location>
        <begin position="75"/>
        <end position="157"/>
    </location>
</feature>
<dbReference type="PANTHER" id="PTHR32463:SF0">
    <property type="entry name" value="L-FUCOSE KINASE"/>
    <property type="match status" value="1"/>
</dbReference>
<dbReference type="SUPFAM" id="SSF54211">
    <property type="entry name" value="Ribosomal protein S5 domain 2-like"/>
    <property type="match status" value="1"/>
</dbReference>
<organism evidence="8 9">
    <name type="scientific">Floridaenema fluviatile BLCC-F154</name>
    <dbReference type="NCBI Taxonomy" id="3153640"/>
    <lineage>
        <taxon>Bacteria</taxon>
        <taxon>Bacillati</taxon>
        <taxon>Cyanobacteriota</taxon>
        <taxon>Cyanophyceae</taxon>
        <taxon>Oscillatoriophycideae</taxon>
        <taxon>Aerosakkonematales</taxon>
        <taxon>Aerosakkonemataceae</taxon>
        <taxon>Floridanema</taxon>
        <taxon>Floridanema fluviatile</taxon>
    </lineage>
</organism>
<keyword evidence="4" id="KW-0067">ATP-binding</keyword>
<evidence type="ECO:0000313" key="9">
    <source>
        <dbReference type="Proteomes" id="UP001576776"/>
    </source>
</evidence>
<dbReference type="InterPro" id="IPR014606">
    <property type="entry name" value="Heptose_7-P_kinase"/>
</dbReference>
<proteinExistence type="inferred from homology"/>
<sequence>MIISRTPFRVSFFGGGTDYPAWYRAHGGAVLATTIDKYCYLTCRYLPPFFEHRLRIVYSQIENCQTIDEISHPAVRETLRYLKIDRGIEIHHDGDLPARSGMGSSSAFTVGLLHALYALLGKMPSKQQLAQESIYIEQESLKETVGSQDQVLAAYGGLNHVTFLPNGEISVRPITLNQERIQELNSNLMLFYTGIKRTASDVAGSYVNDIEAKRRQLRIMKDLVEESISILNSGQDLKGFGELLHEAWQAKRSLSKTVSNSSVDELYEQARSAGAIGGKLTGAGGGGFLLLFVPPEKQLKVRENLNKLIHVPFKFEFSGSQIIFYEPQEDYSALEELRAQQSVEAFKELTLVQS</sequence>
<keyword evidence="3" id="KW-0418">Kinase</keyword>
<dbReference type="InterPro" id="IPR020568">
    <property type="entry name" value="Ribosomal_Su5_D2-typ_SF"/>
</dbReference>
<keyword evidence="2" id="KW-0547">Nucleotide-binding</keyword>
<protein>
    <recommendedName>
        <fullName evidence="10">Kinase</fullName>
    </recommendedName>
</protein>
<keyword evidence="9" id="KW-1185">Reference proteome</keyword>
<evidence type="ECO:0000259" key="7">
    <source>
        <dbReference type="Pfam" id="PF08544"/>
    </source>
</evidence>
<dbReference type="EMBL" id="JBHFNS010000058">
    <property type="protein sequence ID" value="MFB2936490.1"/>
    <property type="molecule type" value="Genomic_DNA"/>
</dbReference>
<dbReference type="InterPro" id="IPR001174">
    <property type="entry name" value="HddA/FKP"/>
</dbReference>
<evidence type="ECO:0008006" key="10">
    <source>
        <dbReference type="Google" id="ProtNLM"/>
    </source>
</evidence>
<accession>A0ABV4YCH8</accession>
<dbReference type="InterPro" id="IPR006204">
    <property type="entry name" value="GHMP_kinase_N_dom"/>
</dbReference>
<evidence type="ECO:0000256" key="3">
    <source>
        <dbReference type="ARBA" id="ARBA00022777"/>
    </source>
</evidence>
<evidence type="ECO:0000313" key="8">
    <source>
        <dbReference type="EMBL" id="MFB2936490.1"/>
    </source>
</evidence>
<dbReference type="RefSeq" id="WP_413257985.1">
    <property type="nucleotide sequence ID" value="NZ_JBHFNS010000058.1"/>
</dbReference>
<dbReference type="Pfam" id="PF00288">
    <property type="entry name" value="GHMP_kinases_N"/>
    <property type="match status" value="1"/>
</dbReference>
<evidence type="ECO:0000256" key="2">
    <source>
        <dbReference type="ARBA" id="ARBA00022741"/>
    </source>
</evidence>
<dbReference type="Proteomes" id="UP001576776">
    <property type="component" value="Unassembled WGS sequence"/>
</dbReference>
<evidence type="ECO:0000256" key="4">
    <source>
        <dbReference type="ARBA" id="ARBA00022840"/>
    </source>
</evidence>
<dbReference type="PANTHER" id="PTHR32463">
    <property type="entry name" value="L-FUCOSE KINASE"/>
    <property type="match status" value="1"/>
</dbReference>
<comment type="similarity">
    <text evidence="5">Belongs to the GHMP kinase family.</text>
</comment>
<dbReference type="Gene3D" id="3.30.230.120">
    <property type="match status" value="1"/>
</dbReference>